<evidence type="ECO:0000256" key="1">
    <source>
        <dbReference type="SAM" id="MobiDB-lite"/>
    </source>
</evidence>
<keyword evidence="2" id="KW-0812">Transmembrane</keyword>
<feature type="transmembrane region" description="Helical" evidence="2">
    <location>
        <begin position="76"/>
        <end position="95"/>
    </location>
</feature>
<reference evidence="3" key="1">
    <citation type="journal article" date="2008" name="J. Bacteriol.">
        <title>Complete genome sequence of the soil actinomycete Kocuria rhizophila.</title>
        <authorList>
            <person name="Takarada H."/>
            <person name="Sekine M."/>
            <person name="Kosugi H."/>
            <person name="Matsuo Y."/>
            <person name="Fujisawa T."/>
            <person name="Omata S."/>
            <person name="Kishi E."/>
            <person name="Shimizu A."/>
            <person name="Tsukatani N."/>
            <person name="Tanikawa S."/>
            <person name="Fujita N."/>
            <person name="Harayama S."/>
        </authorList>
    </citation>
    <scope>NUCLEOTIDE SEQUENCE [LARGE SCALE GENOMIC DNA]</scope>
    <source>
        <strain evidence="3">DC2201</strain>
    </source>
</reference>
<name>B2GL16_KOCRD</name>
<dbReference type="Proteomes" id="UP000008838">
    <property type="component" value="Chromosome"/>
</dbReference>
<evidence type="ECO:0000313" key="4">
    <source>
        <dbReference type="Proteomes" id="UP000008838"/>
    </source>
</evidence>
<dbReference type="KEGG" id="krh:KRH_02060"/>
<dbReference type="eggNOG" id="ENOG502ZFFQ">
    <property type="taxonomic scope" value="Bacteria"/>
</dbReference>
<accession>B2GL16</accession>
<organism evidence="3 4">
    <name type="scientific">Kocuria rhizophila (strain ATCC 9341 / DSM 348 / NBRC 103217 / DC2201)</name>
    <dbReference type="NCBI Taxonomy" id="378753"/>
    <lineage>
        <taxon>Bacteria</taxon>
        <taxon>Bacillati</taxon>
        <taxon>Actinomycetota</taxon>
        <taxon>Actinomycetes</taxon>
        <taxon>Micrococcales</taxon>
        <taxon>Micrococcaceae</taxon>
        <taxon>Kocuria</taxon>
    </lineage>
</organism>
<protein>
    <submittedName>
        <fullName evidence="3">Hypothetical membrane protein</fullName>
    </submittedName>
</protein>
<gene>
    <name evidence="3" type="ordered locus">KRH_02060</name>
</gene>
<sequence length="150" mass="15788">MSSNQQPTGNDRAAQGAYHPGPDSGSGPFRDSHGVHVAPNQYQPYAQPAGRWEYVPGSPEDAQRYAQATSSTDTSLVLGILSVTVLPLLAPFALWQASKAEKLGGRATAGKVLGWVGVVMLALGILWLVFILVMWGALVTQMPGVADSSV</sequence>
<feature type="transmembrane region" description="Helical" evidence="2">
    <location>
        <begin position="115"/>
        <end position="138"/>
    </location>
</feature>
<dbReference type="AlphaFoldDB" id="B2GL16"/>
<keyword evidence="2" id="KW-0472">Membrane</keyword>
<evidence type="ECO:0000313" key="3">
    <source>
        <dbReference type="EMBL" id="BAG28553.1"/>
    </source>
</evidence>
<dbReference type="RefSeq" id="WP_012397280.1">
    <property type="nucleotide sequence ID" value="NC_010617.1"/>
</dbReference>
<feature type="region of interest" description="Disordered" evidence="1">
    <location>
        <begin position="1"/>
        <end position="36"/>
    </location>
</feature>
<keyword evidence="4" id="KW-1185">Reference proteome</keyword>
<proteinExistence type="predicted"/>
<dbReference type="STRING" id="378753.KRH_02060"/>
<evidence type="ECO:0000256" key="2">
    <source>
        <dbReference type="SAM" id="Phobius"/>
    </source>
</evidence>
<dbReference type="HOGENOM" id="CLU_1738133_0_0_11"/>
<keyword evidence="2" id="KW-1133">Transmembrane helix</keyword>
<dbReference type="EMBL" id="AP009152">
    <property type="protein sequence ID" value="BAG28553.1"/>
    <property type="molecule type" value="Genomic_DNA"/>
</dbReference>